<evidence type="ECO:0000256" key="1">
    <source>
        <dbReference type="SAM" id="SignalP"/>
    </source>
</evidence>
<organism evidence="2 3">
    <name type="scientific">Neurospora tetrasperma (strain FGSC 2508 / ATCC MYA-4615 / P0657)</name>
    <dbReference type="NCBI Taxonomy" id="510951"/>
    <lineage>
        <taxon>Eukaryota</taxon>
        <taxon>Fungi</taxon>
        <taxon>Dikarya</taxon>
        <taxon>Ascomycota</taxon>
        <taxon>Pezizomycotina</taxon>
        <taxon>Sordariomycetes</taxon>
        <taxon>Sordariomycetidae</taxon>
        <taxon>Sordariales</taxon>
        <taxon>Sordariaceae</taxon>
        <taxon>Neurospora</taxon>
    </lineage>
</organism>
<dbReference type="GeneID" id="20826051"/>
<reference evidence="3" key="1">
    <citation type="journal article" date="2011" name="Genetics">
        <title>Massive changes in genome architecture accompany the transition to self-fertility in the filamentous fungus Neurospora tetrasperma.</title>
        <authorList>
            <person name="Ellison C.E."/>
            <person name="Stajich J.E."/>
            <person name="Jacobson D.J."/>
            <person name="Natvig D.O."/>
            <person name="Lapidus A."/>
            <person name="Foster B."/>
            <person name="Aerts A."/>
            <person name="Riley R."/>
            <person name="Lindquist E.A."/>
            <person name="Grigoriev I.V."/>
            <person name="Taylor J.W."/>
        </authorList>
    </citation>
    <scope>NUCLEOTIDE SEQUENCE [LARGE SCALE GENOMIC DNA]</scope>
    <source>
        <strain evidence="3">FGSC 2508 / P0657</strain>
    </source>
</reference>
<evidence type="ECO:0000313" key="2">
    <source>
        <dbReference type="EMBL" id="EGO56152.1"/>
    </source>
</evidence>
<feature type="signal peptide" evidence="1">
    <location>
        <begin position="1"/>
        <end position="25"/>
    </location>
</feature>
<dbReference type="AlphaFoldDB" id="F8MNH7"/>
<dbReference type="EMBL" id="GL891305">
    <property type="protein sequence ID" value="EGO56152.1"/>
    <property type="molecule type" value="Genomic_DNA"/>
</dbReference>
<protein>
    <recommendedName>
        <fullName evidence="4">Fungal calcium binding protein domain-containing protein</fullName>
    </recommendedName>
</protein>
<gene>
    <name evidence="2" type="ORF">NEUTE1DRAFT_138349</name>
</gene>
<keyword evidence="1" id="KW-0732">Signal</keyword>
<dbReference type="VEuPathDB" id="FungiDB:NEUTE1DRAFT_138349"/>
<dbReference type="Proteomes" id="UP000008065">
    <property type="component" value="Unassembled WGS sequence"/>
</dbReference>
<dbReference type="HOGENOM" id="CLU_2740677_0_0_1"/>
<sequence>MSGLAKMQYTTIHITLLSSIAFISARPQTSPPPVASCPITAQMPCVAQNYGAALAPVVGQVVNAICEQCVTKA</sequence>
<dbReference type="RefSeq" id="XP_009851782.1">
    <property type="nucleotide sequence ID" value="XM_009853480.1"/>
</dbReference>
<accession>F8MNH7</accession>
<proteinExistence type="predicted"/>
<keyword evidence="3" id="KW-1185">Reference proteome</keyword>
<dbReference type="KEGG" id="nte:NEUTE1DRAFT138349"/>
<feature type="chain" id="PRO_5003380589" description="Fungal calcium binding protein domain-containing protein" evidence="1">
    <location>
        <begin position="26"/>
        <end position="73"/>
    </location>
</feature>
<name>F8MNH7_NEUT8</name>
<dbReference type="OrthoDB" id="3767534at2759"/>
<evidence type="ECO:0000313" key="3">
    <source>
        <dbReference type="Proteomes" id="UP000008065"/>
    </source>
</evidence>
<evidence type="ECO:0008006" key="4">
    <source>
        <dbReference type="Google" id="ProtNLM"/>
    </source>
</evidence>